<reference evidence="7 8" key="1">
    <citation type="submission" date="2017-04" db="EMBL/GenBank/DDBJ databases">
        <authorList>
            <person name="Afonso C.L."/>
            <person name="Miller P.J."/>
            <person name="Scott M.A."/>
            <person name="Spackman E."/>
            <person name="Goraichik I."/>
            <person name="Dimitrov K.M."/>
            <person name="Suarez D.L."/>
            <person name="Swayne D.E."/>
        </authorList>
    </citation>
    <scope>NUCLEOTIDE SEQUENCE [LARGE SCALE GENOMIC DNA]</scope>
    <source>
        <strain evidence="7 8">DSM 23236</strain>
    </source>
</reference>
<dbReference type="PANTHER" id="PTHR38103:SF1">
    <property type="entry name" value="RECOMBINATION-ASSOCIATED PROTEIN RDGC"/>
    <property type="match status" value="1"/>
</dbReference>
<accession>A0A1W1XI35</accession>
<evidence type="ECO:0000256" key="5">
    <source>
        <dbReference type="ARBA" id="ARBA00023172"/>
    </source>
</evidence>
<dbReference type="GO" id="GO:0000018">
    <property type="term" value="P:regulation of DNA recombination"/>
    <property type="evidence" value="ECO:0007669"/>
    <property type="project" value="TreeGrafter"/>
</dbReference>
<dbReference type="HAMAP" id="MF_00194">
    <property type="entry name" value="RdgC"/>
    <property type="match status" value="1"/>
</dbReference>
<evidence type="ECO:0000256" key="1">
    <source>
        <dbReference type="ARBA" id="ARBA00004453"/>
    </source>
</evidence>
<dbReference type="PANTHER" id="PTHR38103">
    <property type="entry name" value="RECOMBINATION-ASSOCIATED PROTEIN RDGC"/>
    <property type="match status" value="1"/>
</dbReference>
<comment type="subcellular location">
    <subcellularLocation>
        <location evidence="1 6">Cytoplasm</location>
        <location evidence="1 6">Nucleoid</location>
    </subcellularLocation>
</comment>
<keyword evidence="5 6" id="KW-0233">DNA recombination</keyword>
<protein>
    <recommendedName>
        <fullName evidence="3 6">Recombination-associated protein RdgC</fullName>
    </recommendedName>
</protein>
<evidence type="ECO:0000313" key="8">
    <source>
        <dbReference type="Proteomes" id="UP000192761"/>
    </source>
</evidence>
<keyword evidence="4 6" id="KW-0963">Cytoplasm</keyword>
<dbReference type="AlphaFoldDB" id="A0A1W1XI35"/>
<sequence>MLWFRNLQIYRLSPDHALSAASIADALAKRPWLPCGTHDLFTQGWVPPTRFAPDLMAWERQDAVLVTLKTEEKILPGPVIKEEVDERIAKIEAEENRRVGRKEAKELKERVTDELIPKAFSRSRSQRAIIDLQAGLVLVESASAAKAEQLLSILRETLGSLPTRLVNTQTTPQTAMTLWLENPAEGVFDLGQDAELREPGDGGAVARLTRQALDTPEVLHHLETGKLVAKLALSWDDKLAFQLTEKLEIKRLTMLDVLQEQLKDADGHDQQALFEGSFALTIGELRQFVPVLIEALGGEMPS</sequence>
<evidence type="ECO:0000256" key="6">
    <source>
        <dbReference type="HAMAP-Rule" id="MF_00194"/>
    </source>
</evidence>
<comment type="function">
    <text evidence="6">May be involved in recombination.</text>
</comment>
<proteinExistence type="inferred from homology"/>
<dbReference type="OrthoDB" id="5290530at2"/>
<dbReference type="GO" id="GO:0003690">
    <property type="term" value="F:double-stranded DNA binding"/>
    <property type="evidence" value="ECO:0007669"/>
    <property type="project" value="TreeGrafter"/>
</dbReference>
<evidence type="ECO:0000256" key="2">
    <source>
        <dbReference type="ARBA" id="ARBA00008657"/>
    </source>
</evidence>
<dbReference type="NCBIfam" id="NF001464">
    <property type="entry name" value="PRK00321.1-5"/>
    <property type="match status" value="1"/>
</dbReference>
<dbReference type="Proteomes" id="UP000192761">
    <property type="component" value="Unassembled WGS sequence"/>
</dbReference>
<dbReference type="GO" id="GO:0043590">
    <property type="term" value="C:bacterial nucleoid"/>
    <property type="evidence" value="ECO:0007669"/>
    <property type="project" value="TreeGrafter"/>
</dbReference>
<name>A0A1W1XI35_9NEIS</name>
<evidence type="ECO:0000313" key="7">
    <source>
        <dbReference type="EMBL" id="SMC23168.1"/>
    </source>
</evidence>
<dbReference type="Pfam" id="PF04381">
    <property type="entry name" value="RdgC"/>
    <property type="match status" value="1"/>
</dbReference>
<gene>
    <name evidence="6" type="primary">rdgC</name>
    <name evidence="7" type="ORF">SAMN02745857_01571</name>
</gene>
<comment type="similarity">
    <text evidence="2 6">Belongs to the RdgC family.</text>
</comment>
<dbReference type="GO" id="GO:0005737">
    <property type="term" value="C:cytoplasm"/>
    <property type="evidence" value="ECO:0007669"/>
    <property type="project" value="UniProtKB-UniRule"/>
</dbReference>
<organism evidence="7 8">
    <name type="scientific">Andreprevotia lacus DSM 23236</name>
    <dbReference type="NCBI Taxonomy" id="1121001"/>
    <lineage>
        <taxon>Bacteria</taxon>
        <taxon>Pseudomonadati</taxon>
        <taxon>Pseudomonadota</taxon>
        <taxon>Betaproteobacteria</taxon>
        <taxon>Neisseriales</taxon>
        <taxon>Chitinibacteraceae</taxon>
        <taxon>Andreprevotia</taxon>
    </lineage>
</organism>
<dbReference type="EMBL" id="FWXD01000007">
    <property type="protein sequence ID" value="SMC23168.1"/>
    <property type="molecule type" value="Genomic_DNA"/>
</dbReference>
<dbReference type="GO" id="GO:0006310">
    <property type="term" value="P:DNA recombination"/>
    <property type="evidence" value="ECO:0007669"/>
    <property type="project" value="UniProtKB-UniRule"/>
</dbReference>
<evidence type="ECO:0000256" key="3">
    <source>
        <dbReference type="ARBA" id="ARBA00022296"/>
    </source>
</evidence>
<evidence type="ECO:0000256" key="4">
    <source>
        <dbReference type="ARBA" id="ARBA00022490"/>
    </source>
</evidence>
<dbReference type="RefSeq" id="WP_084090231.1">
    <property type="nucleotide sequence ID" value="NZ_FWXD01000007.1"/>
</dbReference>
<dbReference type="InterPro" id="IPR007476">
    <property type="entry name" value="RdgC"/>
</dbReference>
<keyword evidence="8" id="KW-1185">Reference proteome</keyword>
<dbReference type="STRING" id="1121001.SAMN02745857_01571"/>